<sequence>MKFMKTTKKSIILVVLDYAGLTTVPPQVTWMLEEHKRLKYIAVHHGYKIETLHRDDLLNDKNVEKFACRKATVKRSQHG</sequence>
<evidence type="ECO:0000256" key="1">
    <source>
        <dbReference type="SAM" id="SignalP"/>
    </source>
</evidence>
<reference evidence="2 3" key="1">
    <citation type="submission" date="2016-07" db="EMBL/GenBank/DDBJ databases">
        <title>Pervasive Adenine N6-methylation of Active Genes in Fungi.</title>
        <authorList>
            <consortium name="DOE Joint Genome Institute"/>
            <person name="Mondo S.J."/>
            <person name="Dannebaum R.O."/>
            <person name="Kuo R.C."/>
            <person name="Labutti K."/>
            <person name="Haridas S."/>
            <person name="Kuo A."/>
            <person name="Salamov A."/>
            <person name="Ahrendt S.R."/>
            <person name="Lipzen A."/>
            <person name="Sullivan W."/>
            <person name="Andreopoulos W.B."/>
            <person name="Clum A."/>
            <person name="Lindquist E."/>
            <person name="Daum C."/>
            <person name="Ramamoorthy G.K."/>
            <person name="Gryganskyi A."/>
            <person name="Culley D."/>
            <person name="Magnuson J.K."/>
            <person name="James T.Y."/>
            <person name="O'Malley M.A."/>
            <person name="Stajich J.E."/>
            <person name="Spatafora J.W."/>
            <person name="Visel A."/>
            <person name="Grigoriev I.V."/>
        </authorList>
    </citation>
    <scope>NUCLEOTIDE SEQUENCE [LARGE SCALE GENOMIC DNA]</scope>
    <source>
        <strain evidence="2 3">NRRL 3301</strain>
    </source>
</reference>
<feature type="signal peptide" evidence="1">
    <location>
        <begin position="1"/>
        <end position="22"/>
    </location>
</feature>
<gene>
    <name evidence="2" type="ORF">DM01DRAFT_1374763</name>
</gene>
<proteinExistence type="predicted"/>
<feature type="chain" id="PRO_5012823720" evidence="1">
    <location>
        <begin position="23"/>
        <end position="79"/>
    </location>
</feature>
<dbReference type="OrthoDB" id="2275636at2759"/>
<dbReference type="Proteomes" id="UP000242146">
    <property type="component" value="Unassembled WGS sequence"/>
</dbReference>
<keyword evidence="1" id="KW-0732">Signal</keyword>
<name>A0A1X2GFQ4_9FUNG</name>
<accession>A0A1X2GFQ4</accession>
<comment type="caution">
    <text evidence="2">The sequence shown here is derived from an EMBL/GenBank/DDBJ whole genome shotgun (WGS) entry which is preliminary data.</text>
</comment>
<evidence type="ECO:0000313" key="2">
    <source>
        <dbReference type="EMBL" id="ORX52724.1"/>
    </source>
</evidence>
<protein>
    <submittedName>
        <fullName evidence="2">Uncharacterized protein</fullName>
    </submittedName>
</protein>
<dbReference type="EMBL" id="MCGT01000017">
    <property type="protein sequence ID" value="ORX52724.1"/>
    <property type="molecule type" value="Genomic_DNA"/>
</dbReference>
<organism evidence="2 3">
    <name type="scientific">Hesseltinella vesiculosa</name>
    <dbReference type="NCBI Taxonomy" id="101127"/>
    <lineage>
        <taxon>Eukaryota</taxon>
        <taxon>Fungi</taxon>
        <taxon>Fungi incertae sedis</taxon>
        <taxon>Mucoromycota</taxon>
        <taxon>Mucoromycotina</taxon>
        <taxon>Mucoromycetes</taxon>
        <taxon>Mucorales</taxon>
        <taxon>Cunninghamellaceae</taxon>
        <taxon>Hesseltinella</taxon>
    </lineage>
</organism>
<evidence type="ECO:0000313" key="3">
    <source>
        <dbReference type="Proteomes" id="UP000242146"/>
    </source>
</evidence>
<dbReference type="AlphaFoldDB" id="A0A1X2GFQ4"/>
<keyword evidence="3" id="KW-1185">Reference proteome</keyword>